<evidence type="ECO:0000256" key="6">
    <source>
        <dbReference type="ARBA" id="ARBA00022917"/>
    </source>
</evidence>
<protein>
    <recommendedName>
        <fullName evidence="2">proline--tRNA ligase</fullName>
        <ecNumber evidence="2">6.1.1.15</ecNumber>
    </recommendedName>
    <alternativeName>
        <fullName evidence="8">Prolyl-tRNA synthetase</fullName>
    </alternativeName>
</protein>
<comment type="similarity">
    <text evidence="1">Belongs to the class-II aminoacyl-tRNA synthetase family.</text>
</comment>
<dbReference type="PROSITE" id="PS50862">
    <property type="entry name" value="AA_TRNA_LIGASE_II"/>
    <property type="match status" value="1"/>
</dbReference>
<feature type="domain" description="Aminoacyl-transfer RNA synthetases class-II family profile" evidence="10">
    <location>
        <begin position="51"/>
        <end position="323"/>
    </location>
</feature>
<dbReference type="EMBL" id="CP115612">
    <property type="protein sequence ID" value="WBW73731.1"/>
    <property type="molecule type" value="Genomic_DNA"/>
</dbReference>
<keyword evidence="3 11" id="KW-0436">Ligase</keyword>
<dbReference type="InterPro" id="IPR044140">
    <property type="entry name" value="ProRS_anticodon_short"/>
</dbReference>
<keyword evidence="12" id="KW-1185">Reference proteome</keyword>
<dbReference type="PANTHER" id="PTHR42753">
    <property type="entry name" value="MITOCHONDRIAL RIBOSOME PROTEIN L39/PROLYL-TRNA LIGASE FAMILY MEMBER"/>
    <property type="match status" value="1"/>
</dbReference>
<dbReference type="InterPro" id="IPR002316">
    <property type="entry name" value="Pro-tRNA-ligase_IIa"/>
</dbReference>
<dbReference type="SUPFAM" id="SSF52954">
    <property type="entry name" value="Class II aaRS ABD-related"/>
    <property type="match status" value="1"/>
</dbReference>
<keyword evidence="6" id="KW-0648">Protein biosynthesis</keyword>
<evidence type="ECO:0000256" key="5">
    <source>
        <dbReference type="ARBA" id="ARBA00022840"/>
    </source>
</evidence>
<dbReference type="GO" id="GO:0006433">
    <property type="term" value="P:prolyl-tRNA aminoacylation"/>
    <property type="evidence" value="ECO:0007669"/>
    <property type="project" value="InterPro"/>
</dbReference>
<dbReference type="KEGG" id="som:SOMG_03180"/>
<dbReference type="RefSeq" id="XP_056037974.1">
    <property type="nucleotide sequence ID" value="XM_056181971.1"/>
</dbReference>
<accession>A0AAE9WEF3</accession>
<gene>
    <name evidence="11" type="ORF">SOMG_03180</name>
</gene>
<proteinExistence type="inferred from homology"/>
<dbReference type="PRINTS" id="PR01046">
    <property type="entry name" value="TRNASYNTHPRO"/>
</dbReference>
<dbReference type="CDD" id="cd00779">
    <property type="entry name" value="ProRS_core_prok"/>
    <property type="match status" value="1"/>
</dbReference>
<evidence type="ECO:0000256" key="1">
    <source>
        <dbReference type="ARBA" id="ARBA00008226"/>
    </source>
</evidence>
<dbReference type="GO" id="GO:0005524">
    <property type="term" value="F:ATP binding"/>
    <property type="evidence" value="ECO:0007669"/>
    <property type="project" value="UniProtKB-KW"/>
</dbReference>
<reference evidence="11 12" key="1">
    <citation type="journal article" date="2023" name="G3 (Bethesda)">
        <title>A high-quality reference genome for the fission yeast Schizosaccharomyces osmophilus.</title>
        <authorList>
            <person name="Jia G.S."/>
            <person name="Zhang W.C."/>
            <person name="Liang Y."/>
            <person name="Liu X.H."/>
            <person name="Rhind N."/>
            <person name="Pidoux A."/>
            <person name="Brysch-Herzberg M."/>
            <person name="Du L.L."/>
        </authorList>
    </citation>
    <scope>NUCLEOTIDE SEQUENCE [LARGE SCALE GENOMIC DNA]</scope>
    <source>
        <strain evidence="11 12">CBS 15793</strain>
    </source>
</reference>
<evidence type="ECO:0000256" key="7">
    <source>
        <dbReference type="ARBA" id="ARBA00023146"/>
    </source>
</evidence>
<dbReference type="Pfam" id="PF00587">
    <property type="entry name" value="tRNA-synt_2b"/>
    <property type="match status" value="1"/>
</dbReference>
<dbReference type="AlphaFoldDB" id="A0AAE9WEF3"/>
<dbReference type="InterPro" id="IPR033730">
    <property type="entry name" value="ProRS_core_prok"/>
</dbReference>
<dbReference type="InterPro" id="IPR004154">
    <property type="entry name" value="Anticodon-bd"/>
</dbReference>
<dbReference type="InterPro" id="IPR050062">
    <property type="entry name" value="Pro-tRNA_synthetase"/>
</dbReference>
<dbReference type="GeneID" id="80876660"/>
<keyword evidence="5" id="KW-0067">ATP-binding</keyword>
<dbReference type="InterPro" id="IPR036621">
    <property type="entry name" value="Anticodon-bd_dom_sf"/>
</dbReference>
<sequence>MLQFIRNRASVELLSRSFRKYNVPESSGQLLQDLGFVHMSMSGVFHLLPLGLRVQDKISKLIQQSMKSVGAAQVSLAHLSSKEVWDRSGRWETSGRELFRLKDRTERELCLAPTHEEDITECIASFVESQKQLPIRVYQIGRKYRDEARPRGGLLRGKEFVMKDLYTFDVNTHQAQETYRQVLGAYHQFFKAVGLPFSMVNADTGNIGGKLSHEFHYRSAAGEDTICICPSCEFSTNSELLKETTSGTGHCCPSCGDELTLSSSIEVGHAFLLGQAYSAKLGANVEVNKRLEPLYMGCFGIGISRMIAAIATVTKDSKGLVWPMNVAPWKVLVVPTSSKHMQAAESVYDGVAHVVGADNILLEDRSQHSFGYKMKDAELIGYPFVIIVGSQFERQSLCEVHVRATGGRHHLPLQSLHQILLGNFL</sequence>
<dbReference type="Pfam" id="PF03129">
    <property type="entry name" value="HGTP_anticodon"/>
    <property type="match status" value="1"/>
</dbReference>
<evidence type="ECO:0000256" key="4">
    <source>
        <dbReference type="ARBA" id="ARBA00022741"/>
    </source>
</evidence>
<comment type="catalytic activity">
    <reaction evidence="9">
        <text>tRNA(Pro) + L-proline + ATP = L-prolyl-tRNA(Pro) + AMP + diphosphate</text>
        <dbReference type="Rhea" id="RHEA:14305"/>
        <dbReference type="Rhea" id="RHEA-COMP:9700"/>
        <dbReference type="Rhea" id="RHEA-COMP:9702"/>
        <dbReference type="ChEBI" id="CHEBI:30616"/>
        <dbReference type="ChEBI" id="CHEBI:33019"/>
        <dbReference type="ChEBI" id="CHEBI:60039"/>
        <dbReference type="ChEBI" id="CHEBI:78442"/>
        <dbReference type="ChEBI" id="CHEBI:78532"/>
        <dbReference type="ChEBI" id="CHEBI:456215"/>
        <dbReference type="EC" id="6.1.1.15"/>
    </reaction>
</comment>
<dbReference type="PANTHER" id="PTHR42753:SF2">
    <property type="entry name" value="PROLINE--TRNA LIGASE"/>
    <property type="match status" value="1"/>
</dbReference>
<dbReference type="Gene3D" id="3.40.50.800">
    <property type="entry name" value="Anticodon-binding domain"/>
    <property type="match status" value="1"/>
</dbReference>
<dbReference type="GO" id="GO:0004827">
    <property type="term" value="F:proline-tRNA ligase activity"/>
    <property type="evidence" value="ECO:0007669"/>
    <property type="project" value="UniProtKB-EC"/>
</dbReference>
<evidence type="ECO:0000259" key="10">
    <source>
        <dbReference type="PROSITE" id="PS50862"/>
    </source>
</evidence>
<dbReference type="CDD" id="cd00861">
    <property type="entry name" value="ProRS_anticodon_short"/>
    <property type="match status" value="1"/>
</dbReference>
<dbReference type="InterPro" id="IPR006195">
    <property type="entry name" value="aa-tRNA-synth_II"/>
</dbReference>
<dbReference type="GO" id="GO:0005739">
    <property type="term" value="C:mitochondrion"/>
    <property type="evidence" value="ECO:0007669"/>
    <property type="project" value="TreeGrafter"/>
</dbReference>
<name>A0AAE9WEF3_9SCHI</name>
<evidence type="ECO:0000256" key="9">
    <source>
        <dbReference type="ARBA" id="ARBA00047671"/>
    </source>
</evidence>
<keyword evidence="7" id="KW-0030">Aminoacyl-tRNA synthetase</keyword>
<dbReference type="InterPro" id="IPR002314">
    <property type="entry name" value="aa-tRNA-synt_IIb"/>
</dbReference>
<evidence type="ECO:0000313" key="12">
    <source>
        <dbReference type="Proteomes" id="UP001212411"/>
    </source>
</evidence>
<evidence type="ECO:0000256" key="2">
    <source>
        <dbReference type="ARBA" id="ARBA00012831"/>
    </source>
</evidence>
<keyword evidence="4" id="KW-0547">Nucleotide-binding</keyword>
<organism evidence="11 12">
    <name type="scientific">Schizosaccharomyces osmophilus</name>
    <dbReference type="NCBI Taxonomy" id="2545709"/>
    <lineage>
        <taxon>Eukaryota</taxon>
        <taxon>Fungi</taxon>
        <taxon>Dikarya</taxon>
        <taxon>Ascomycota</taxon>
        <taxon>Taphrinomycotina</taxon>
        <taxon>Schizosaccharomycetes</taxon>
        <taxon>Schizosaccharomycetales</taxon>
        <taxon>Schizosaccharomycetaceae</taxon>
        <taxon>Schizosaccharomyces</taxon>
    </lineage>
</organism>
<dbReference type="Proteomes" id="UP001212411">
    <property type="component" value="Chromosome 2"/>
</dbReference>
<dbReference type="SUPFAM" id="SSF55681">
    <property type="entry name" value="Class II aaRS and biotin synthetases"/>
    <property type="match status" value="1"/>
</dbReference>
<dbReference type="InterPro" id="IPR045864">
    <property type="entry name" value="aa-tRNA-synth_II/BPL/LPL"/>
</dbReference>
<dbReference type="Gene3D" id="3.30.930.10">
    <property type="entry name" value="Bira Bifunctional Protein, Domain 2"/>
    <property type="match status" value="1"/>
</dbReference>
<evidence type="ECO:0000256" key="8">
    <source>
        <dbReference type="ARBA" id="ARBA00029731"/>
    </source>
</evidence>
<dbReference type="EC" id="6.1.1.15" evidence="2"/>
<evidence type="ECO:0000256" key="3">
    <source>
        <dbReference type="ARBA" id="ARBA00022598"/>
    </source>
</evidence>
<evidence type="ECO:0000313" key="11">
    <source>
        <dbReference type="EMBL" id="WBW73731.1"/>
    </source>
</evidence>